<feature type="binding site" evidence="7">
    <location>
        <position position="115"/>
    </location>
    <ligand>
        <name>5-amino-6-(D-ribitylamino)uracil</name>
        <dbReference type="ChEBI" id="CHEBI:15934"/>
    </ligand>
</feature>
<dbReference type="GeneID" id="93425763"/>
<keyword evidence="4 7" id="KW-0686">Riboflavin biosynthesis</keyword>
<dbReference type="SUPFAM" id="SSF52121">
    <property type="entry name" value="Lumazine synthase"/>
    <property type="match status" value="1"/>
</dbReference>
<feature type="binding site" evidence="7">
    <location>
        <begin position="87"/>
        <end position="88"/>
    </location>
    <ligand>
        <name>(2S)-2-hydroxy-3-oxobutyl phosphate</name>
        <dbReference type="ChEBI" id="CHEBI:58830"/>
    </ligand>
</feature>
<dbReference type="AlphaFoldDB" id="A0A2V1IY62"/>
<feature type="binding site" evidence="7">
    <location>
        <begin position="82"/>
        <end position="84"/>
    </location>
    <ligand>
        <name>5-amino-6-(D-ribitylamino)uracil</name>
        <dbReference type="ChEBI" id="CHEBI:15934"/>
    </ligand>
</feature>
<gene>
    <name evidence="7" type="primary">ribH</name>
    <name evidence="8" type="ORF">C5O25_06795</name>
</gene>
<evidence type="ECO:0000256" key="7">
    <source>
        <dbReference type="HAMAP-Rule" id="MF_00178"/>
    </source>
</evidence>
<dbReference type="InterPro" id="IPR036467">
    <property type="entry name" value="LS/RS_sf"/>
</dbReference>
<protein>
    <recommendedName>
        <fullName evidence="3 7">6,7-dimethyl-8-ribityllumazine synthase</fullName>
        <shortName evidence="7">DMRL synthase</shortName>
        <shortName evidence="7">LS</shortName>
        <shortName evidence="7">Lumazine synthase</shortName>
        <ecNumber evidence="3 7">2.5.1.78</ecNumber>
    </recommendedName>
</protein>
<feature type="binding site" evidence="7">
    <location>
        <position position="129"/>
    </location>
    <ligand>
        <name>(2S)-2-hydroxy-3-oxobutyl phosphate</name>
        <dbReference type="ChEBI" id="CHEBI:58830"/>
    </ligand>
</feature>
<comment type="similarity">
    <text evidence="2 7">Belongs to the DMRL synthase family.</text>
</comment>
<dbReference type="CDD" id="cd09209">
    <property type="entry name" value="Lumazine_synthase-I"/>
    <property type="match status" value="1"/>
</dbReference>
<dbReference type="PANTHER" id="PTHR21058">
    <property type="entry name" value="6,7-DIMETHYL-8-RIBITYLLUMAZINE SYNTHASE DMRL SYNTHASE LUMAZINE SYNTHASE"/>
    <property type="match status" value="1"/>
</dbReference>
<accession>A0A2V1IY62</accession>
<dbReference type="GO" id="GO:0009349">
    <property type="term" value="C:riboflavin synthase complex"/>
    <property type="evidence" value="ECO:0007669"/>
    <property type="project" value="UniProtKB-UniRule"/>
</dbReference>
<organism evidence="8 9">
    <name type="scientific">Paramuribaculum intestinale</name>
    <dbReference type="NCBI Taxonomy" id="2094151"/>
    <lineage>
        <taxon>Bacteria</taxon>
        <taxon>Pseudomonadati</taxon>
        <taxon>Bacteroidota</taxon>
        <taxon>Bacteroidia</taxon>
        <taxon>Bacteroidales</taxon>
        <taxon>Muribaculaceae</taxon>
        <taxon>Paramuribaculum</taxon>
    </lineage>
</organism>
<dbReference type="PANTHER" id="PTHR21058:SF0">
    <property type="entry name" value="6,7-DIMETHYL-8-RIBITYLLUMAZINE SYNTHASE"/>
    <property type="match status" value="1"/>
</dbReference>
<dbReference type="Gene3D" id="3.40.50.960">
    <property type="entry name" value="Lumazine/riboflavin synthase"/>
    <property type="match status" value="1"/>
</dbReference>
<dbReference type="Proteomes" id="UP000244925">
    <property type="component" value="Unassembled WGS sequence"/>
</dbReference>
<evidence type="ECO:0000256" key="3">
    <source>
        <dbReference type="ARBA" id="ARBA00012664"/>
    </source>
</evidence>
<dbReference type="EMBL" id="PUBV01000011">
    <property type="protein sequence ID" value="PWB07612.1"/>
    <property type="molecule type" value="Genomic_DNA"/>
</dbReference>
<reference evidence="9" key="1">
    <citation type="submission" date="2018-02" db="EMBL/GenBank/DDBJ databases">
        <authorList>
            <person name="Clavel T."/>
            <person name="Strowig T."/>
        </authorList>
    </citation>
    <scope>NUCLEOTIDE SEQUENCE [LARGE SCALE GENOMIC DNA]</scope>
    <source>
        <strain evidence="9">DSM 100764</strain>
    </source>
</reference>
<evidence type="ECO:0000256" key="1">
    <source>
        <dbReference type="ARBA" id="ARBA00004917"/>
    </source>
</evidence>
<proteinExistence type="inferred from homology"/>
<comment type="function">
    <text evidence="7">Catalyzes the formation of 6,7-dimethyl-8-ribityllumazine by condensation of 5-amino-6-(D-ribitylamino)uracil with 3,4-dihydroxy-2-butanone 4-phosphate. This is the penultimate step in the biosynthesis of riboflavin.</text>
</comment>
<evidence type="ECO:0000256" key="2">
    <source>
        <dbReference type="ARBA" id="ARBA00007424"/>
    </source>
</evidence>
<dbReference type="InterPro" id="IPR034964">
    <property type="entry name" value="LS"/>
</dbReference>
<evidence type="ECO:0000313" key="9">
    <source>
        <dbReference type="Proteomes" id="UP000244925"/>
    </source>
</evidence>
<dbReference type="UniPathway" id="UPA00275">
    <property type="reaction ID" value="UER00404"/>
</dbReference>
<keyword evidence="5 7" id="KW-0808">Transferase</keyword>
<dbReference type="GO" id="GO:0000906">
    <property type="term" value="F:6,7-dimethyl-8-ribityllumazine synthase activity"/>
    <property type="evidence" value="ECO:0007669"/>
    <property type="project" value="UniProtKB-UniRule"/>
</dbReference>
<evidence type="ECO:0000256" key="6">
    <source>
        <dbReference type="ARBA" id="ARBA00048785"/>
    </source>
</evidence>
<dbReference type="NCBIfam" id="TIGR00114">
    <property type="entry name" value="lumazine-synth"/>
    <property type="match status" value="1"/>
</dbReference>
<evidence type="ECO:0000313" key="8">
    <source>
        <dbReference type="EMBL" id="PWB07612.1"/>
    </source>
</evidence>
<sequence>MSTYSPQTDAAATTDARVAIVTAEWNTHITSRLRDEAVATLLSHGLTDDRIGLFDVPGAVELTYAAARLAGCGYDAVIVFGCVLRGDTPHFDYVCQSVTQGVTDINLQGKTPVIFGVLTVDTEQQAIDRIGGPAGNKGAEAALTALKMIAFDRSTKHAAEKQPETNIHP</sequence>
<dbReference type="HAMAP" id="MF_00178">
    <property type="entry name" value="Lumazine_synth"/>
    <property type="match status" value="1"/>
</dbReference>
<dbReference type="GO" id="GO:0005829">
    <property type="term" value="C:cytosol"/>
    <property type="evidence" value="ECO:0007669"/>
    <property type="project" value="TreeGrafter"/>
</dbReference>
<dbReference type="RefSeq" id="WP_107035987.1">
    <property type="nucleotide sequence ID" value="NZ_CAOLHR010000008.1"/>
</dbReference>
<feature type="binding site" evidence="7">
    <location>
        <begin position="59"/>
        <end position="61"/>
    </location>
    <ligand>
        <name>5-amino-6-(D-ribitylamino)uracil</name>
        <dbReference type="ChEBI" id="CHEBI:15934"/>
    </ligand>
</feature>
<evidence type="ECO:0000256" key="5">
    <source>
        <dbReference type="ARBA" id="ARBA00022679"/>
    </source>
</evidence>
<comment type="caution">
    <text evidence="8">The sequence shown here is derived from an EMBL/GenBank/DDBJ whole genome shotgun (WGS) entry which is preliminary data.</text>
</comment>
<dbReference type="Pfam" id="PF00885">
    <property type="entry name" value="DMRL_synthase"/>
    <property type="match status" value="1"/>
</dbReference>
<dbReference type="EC" id="2.5.1.78" evidence="3 7"/>
<dbReference type="GO" id="GO:0009231">
    <property type="term" value="P:riboflavin biosynthetic process"/>
    <property type="evidence" value="ECO:0007669"/>
    <property type="project" value="UniProtKB-UniRule"/>
</dbReference>
<evidence type="ECO:0000256" key="4">
    <source>
        <dbReference type="ARBA" id="ARBA00022619"/>
    </source>
</evidence>
<feature type="active site" description="Proton donor" evidence="7">
    <location>
        <position position="90"/>
    </location>
</feature>
<comment type="pathway">
    <text evidence="1 7">Cofactor biosynthesis; riboflavin biosynthesis; riboflavin from 2-hydroxy-3-oxobutyl phosphate and 5-amino-6-(D-ribitylamino)uracil: step 1/2.</text>
</comment>
<feature type="binding site" evidence="7">
    <location>
        <position position="25"/>
    </location>
    <ligand>
        <name>5-amino-6-(D-ribitylamino)uracil</name>
        <dbReference type="ChEBI" id="CHEBI:15934"/>
    </ligand>
</feature>
<keyword evidence="9" id="KW-1185">Reference proteome</keyword>
<dbReference type="InterPro" id="IPR002180">
    <property type="entry name" value="LS/RS"/>
</dbReference>
<comment type="catalytic activity">
    <reaction evidence="6 7">
        <text>(2S)-2-hydroxy-3-oxobutyl phosphate + 5-amino-6-(D-ribitylamino)uracil = 6,7-dimethyl-8-(1-D-ribityl)lumazine + phosphate + 2 H2O + H(+)</text>
        <dbReference type="Rhea" id="RHEA:26152"/>
        <dbReference type="ChEBI" id="CHEBI:15377"/>
        <dbReference type="ChEBI" id="CHEBI:15378"/>
        <dbReference type="ChEBI" id="CHEBI:15934"/>
        <dbReference type="ChEBI" id="CHEBI:43474"/>
        <dbReference type="ChEBI" id="CHEBI:58201"/>
        <dbReference type="ChEBI" id="CHEBI:58830"/>
        <dbReference type="EC" id="2.5.1.78"/>
    </reaction>
</comment>
<name>A0A2V1IY62_9BACT</name>